<gene>
    <name evidence="8" type="ordered locus">AALP_Aa4g054900</name>
</gene>
<evidence type="ECO:0000256" key="2">
    <source>
        <dbReference type="ARBA" id="ARBA00022525"/>
    </source>
</evidence>
<keyword evidence="4" id="KW-0677">Repeat</keyword>
<dbReference type="OMA" id="TRITHKI"/>
<keyword evidence="2" id="KW-0964">Secreted</keyword>
<protein>
    <recommendedName>
        <fullName evidence="7">Gnk2-homologous domain-containing protein</fullName>
    </recommendedName>
</protein>
<dbReference type="InterPro" id="IPR038408">
    <property type="entry name" value="GNK2_sf"/>
</dbReference>
<dbReference type="Gene3D" id="3.30.430.20">
    <property type="entry name" value="Gnk2 domain, C-X8-C-X2-C motif"/>
    <property type="match status" value="2"/>
</dbReference>
<dbReference type="OrthoDB" id="1022245at2759"/>
<dbReference type="PANTHER" id="PTHR32411">
    <property type="entry name" value="CYSTEINE-RICH REPEAT SECRETORY PROTEIN 38-RELATED"/>
    <property type="match status" value="1"/>
</dbReference>
<sequence>MCSSLYVSKHINLLHILAVMAIQLLLIRSVLCLNMTNAYLHHKCYVTQGKYKPGSVYEKELTRITHKISSTSDFSKGYERNLDGEGIFVSVILQCRGDSFGPKCRSCYDTALSGLRRRCPKYKGGIIWYDQCLLEFSGIDTVYQNDYDNNFCMSNSNKVSGDKNLFKTRWSTLLDNVTSIALEKEDNDPTLLYGAGQRSFGTYTLYGMVQCTKDVGKKGCKECFSYHIVHFQDCFSDKQGGRVLGRSCNFRVEFYPFVPNSVKM</sequence>
<dbReference type="PROSITE" id="PS51473">
    <property type="entry name" value="GNK2"/>
    <property type="match status" value="2"/>
</dbReference>
<dbReference type="Gramene" id="KFK35929">
    <property type="protein sequence ID" value="KFK35929"/>
    <property type="gene ID" value="AALP_AA4G054900"/>
</dbReference>
<keyword evidence="3" id="KW-0732">Signal</keyword>
<feature type="transmembrane region" description="Helical" evidence="6">
    <location>
        <begin position="12"/>
        <end position="31"/>
    </location>
</feature>
<dbReference type="eggNOG" id="ENOG502QPWH">
    <property type="taxonomic scope" value="Eukaryota"/>
</dbReference>
<feature type="domain" description="Gnk2-homologous" evidence="7">
    <location>
        <begin position="147"/>
        <end position="257"/>
    </location>
</feature>
<reference evidence="9" key="1">
    <citation type="journal article" date="2015" name="Nat. Plants">
        <title>Genome expansion of Arabis alpina linked with retrotransposition and reduced symmetric DNA methylation.</title>
        <authorList>
            <person name="Willing E.M."/>
            <person name="Rawat V."/>
            <person name="Mandakova T."/>
            <person name="Maumus F."/>
            <person name="James G.V."/>
            <person name="Nordstroem K.J."/>
            <person name="Becker C."/>
            <person name="Warthmann N."/>
            <person name="Chica C."/>
            <person name="Szarzynska B."/>
            <person name="Zytnicki M."/>
            <person name="Albani M.C."/>
            <person name="Kiefer C."/>
            <person name="Bergonzi S."/>
            <person name="Castaings L."/>
            <person name="Mateos J.L."/>
            <person name="Berns M.C."/>
            <person name="Bujdoso N."/>
            <person name="Piofczyk T."/>
            <person name="de Lorenzo L."/>
            <person name="Barrero-Sicilia C."/>
            <person name="Mateos I."/>
            <person name="Piednoel M."/>
            <person name="Hagmann J."/>
            <person name="Chen-Min-Tao R."/>
            <person name="Iglesias-Fernandez R."/>
            <person name="Schuster S.C."/>
            <person name="Alonso-Blanco C."/>
            <person name="Roudier F."/>
            <person name="Carbonero P."/>
            <person name="Paz-Ares J."/>
            <person name="Davis S.J."/>
            <person name="Pecinka A."/>
            <person name="Quesneville H."/>
            <person name="Colot V."/>
            <person name="Lysak M.A."/>
            <person name="Weigel D."/>
            <person name="Coupland G."/>
            <person name="Schneeberger K."/>
        </authorList>
    </citation>
    <scope>NUCLEOTIDE SEQUENCE [LARGE SCALE GENOMIC DNA]</scope>
    <source>
        <strain evidence="9">cv. Pajares</strain>
    </source>
</reference>
<name>A0A087H1C7_ARAAL</name>
<organism evidence="8 9">
    <name type="scientific">Arabis alpina</name>
    <name type="common">Alpine rock-cress</name>
    <dbReference type="NCBI Taxonomy" id="50452"/>
    <lineage>
        <taxon>Eukaryota</taxon>
        <taxon>Viridiplantae</taxon>
        <taxon>Streptophyta</taxon>
        <taxon>Embryophyta</taxon>
        <taxon>Tracheophyta</taxon>
        <taxon>Spermatophyta</taxon>
        <taxon>Magnoliopsida</taxon>
        <taxon>eudicotyledons</taxon>
        <taxon>Gunneridae</taxon>
        <taxon>Pentapetalae</taxon>
        <taxon>rosids</taxon>
        <taxon>malvids</taxon>
        <taxon>Brassicales</taxon>
        <taxon>Brassicaceae</taxon>
        <taxon>Arabideae</taxon>
        <taxon>Arabis</taxon>
    </lineage>
</organism>
<keyword evidence="6" id="KW-0472">Membrane</keyword>
<evidence type="ECO:0000313" key="8">
    <source>
        <dbReference type="EMBL" id="KFK35929.1"/>
    </source>
</evidence>
<dbReference type="CDD" id="cd23509">
    <property type="entry name" value="Gnk2-like"/>
    <property type="match status" value="2"/>
</dbReference>
<comment type="subcellular location">
    <subcellularLocation>
        <location evidence="1">Secreted</location>
    </subcellularLocation>
</comment>
<comment type="similarity">
    <text evidence="5">Belongs to the cysteine-rich repeat secretory protein family.</text>
</comment>
<dbReference type="PANTHER" id="PTHR32411:SF53">
    <property type="entry name" value="CYSTEINE-RICH REPEAT SECRETORY PROTEIN 18-RELATED"/>
    <property type="match status" value="1"/>
</dbReference>
<dbReference type="GO" id="GO:0005576">
    <property type="term" value="C:extracellular region"/>
    <property type="evidence" value="ECO:0007669"/>
    <property type="project" value="UniProtKB-SubCell"/>
</dbReference>
<keyword evidence="6" id="KW-0812">Transmembrane</keyword>
<proteinExistence type="inferred from homology"/>
<dbReference type="InterPro" id="IPR002902">
    <property type="entry name" value="GNK2"/>
</dbReference>
<dbReference type="Proteomes" id="UP000029120">
    <property type="component" value="Chromosome 4"/>
</dbReference>
<evidence type="ECO:0000256" key="1">
    <source>
        <dbReference type="ARBA" id="ARBA00004613"/>
    </source>
</evidence>
<dbReference type="AlphaFoldDB" id="A0A087H1C7"/>
<evidence type="ECO:0000256" key="6">
    <source>
        <dbReference type="SAM" id="Phobius"/>
    </source>
</evidence>
<keyword evidence="9" id="KW-1185">Reference proteome</keyword>
<evidence type="ECO:0000256" key="4">
    <source>
        <dbReference type="ARBA" id="ARBA00022737"/>
    </source>
</evidence>
<dbReference type="EMBL" id="CM002872">
    <property type="protein sequence ID" value="KFK35929.1"/>
    <property type="molecule type" value="Genomic_DNA"/>
</dbReference>
<keyword evidence="6" id="KW-1133">Transmembrane helix</keyword>
<dbReference type="Pfam" id="PF01657">
    <property type="entry name" value="Stress-antifung"/>
    <property type="match status" value="2"/>
</dbReference>
<accession>A0A087H1C7</accession>
<feature type="domain" description="Gnk2-homologous" evidence="7">
    <location>
        <begin position="39"/>
        <end position="141"/>
    </location>
</feature>
<evidence type="ECO:0000259" key="7">
    <source>
        <dbReference type="PROSITE" id="PS51473"/>
    </source>
</evidence>
<evidence type="ECO:0000256" key="5">
    <source>
        <dbReference type="ARBA" id="ARBA00038515"/>
    </source>
</evidence>
<dbReference type="InterPro" id="IPR050581">
    <property type="entry name" value="CRR_secretory_protein"/>
</dbReference>
<evidence type="ECO:0000313" key="9">
    <source>
        <dbReference type="Proteomes" id="UP000029120"/>
    </source>
</evidence>
<evidence type="ECO:0000256" key="3">
    <source>
        <dbReference type="ARBA" id="ARBA00022729"/>
    </source>
</evidence>